<dbReference type="AlphaFoldDB" id="A0A4C1SG82"/>
<proteinExistence type="predicted"/>
<evidence type="ECO:0000313" key="1">
    <source>
        <dbReference type="EMBL" id="GBP01095.1"/>
    </source>
</evidence>
<accession>A0A4C1SG82</accession>
<sequence length="137" mass="14998">MNETVTRMGLSNVIAKRRCTVVRCRGRHESGAAVRLPAECVDARPANETGRVPTKVVLFTILEINLSNVSKVKVPLYSASVESNGDAITRPNKMINLQHAYSCYVQIKLFSDKFKISGGGGVVKRDAFELEGTEVES</sequence>
<name>A0A4C1SG82_EUMVA</name>
<organism evidence="1 2">
    <name type="scientific">Eumeta variegata</name>
    <name type="common">Bagworm moth</name>
    <name type="synonym">Eumeta japonica</name>
    <dbReference type="NCBI Taxonomy" id="151549"/>
    <lineage>
        <taxon>Eukaryota</taxon>
        <taxon>Metazoa</taxon>
        <taxon>Ecdysozoa</taxon>
        <taxon>Arthropoda</taxon>
        <taxon>Hexapoda</taxon>
        <taxon>Insecta</taxon>
        <taxon>Pterygota</taxon>
        <taxon>Neoptera</taxon>
        <taxon>Endopterygota</taxon>
        <taxon>Lepidoptera</taxon>
        <taxon>Glossata</taxon>
        <taxon>Ditrysia</taxon>
        <taxon>Tineoidea</taxon>
        <taxon>Psychidae</taxon>
        <taxon>Oiketicinae</taxon>
        <taxon>Eumeta</taxon>
    </lineage>
</organism>
<gene>
    <name evidence="1" type="ORF">EVAR_2349_1</name>
</gene>
<dbReference type="EMBL" id="BGZK01000007">
    <property type="protein sequence ID" value="GBP01095.1"/>
    <property type="molecule type" value="Genomic_DNA"/>
</dbReference>
<reference evidence="1 2" key="1">
    <citation type="journal article" date="2019" name="Commun. Biol.">
        <title>The bagworm genome reveals a unique fibroin gene that provides high tensile strength.</title>
        <authorList>
            <person name="Kono N."/>
            <person name="Nakamura H."/>
            <person name="Ohtoshi R."/>
            <person name="Tomita M."/>
            <person name="Numata K."/>
            <person name="Arakawa K."/>
        </authorList>
    </citation>
    <scope>NUCLEOTIDE SEQUENCE [LARGE SCALE GENOMIC DNA]</scope>
</reference>
<keyword evidence="2" id="KW-1185">Reference proteome</keyword>
<protein>
    <submittedName>
        <fullName evidence="1">Uncharacterized protein</fullName>
    </submittedName>
</protein>
<comment type="caution">
    <text evidence="1">The sequence shown here is derived from an EMBL/GenBank/DDBJ whole genome shotgun (WGS) entry which is preliminary data.</text>
</comment>
<evidence type="ECO:0000313" key="2">
    <source>
        <dbReference type="Proteomes" id="UP000299102"/>
    </source>
</evidence>
<dbReference type="Proteomes" id="UP000299102">
    <property type="component" value="Unassembled WGS sequence"/>
</dbReference>